<dbReference type="Proteomes" id="UP000054166">
    <property type="component" value="Unassembled WGS sequence"/>
</dbReference>
<dbReference type="HOGENOM" id="CLU_2559078_0_0_1"/>
<dbReference type="InParanoid" id="A0A0C3BIP0"/>
<sequence length="82" mass="9319">MPFDHAPFMTTPLVYIRVTECNWQEHRINDFFGKLNKSKAVTNRLIVNEGPSGSGCDFDLRLDVFIDTQANIEAMTAGCRRP</sequence>
<name>A0A0C3BIP0_PILCF</name>
<evidence type="ECO:0000313" key="2">
    <source>
        <dbReference type="Proteomes" id="UP000054166"/>
    </source>
</evidence>
<proteinExistence type="predicted"/>
<dbReference type="EMBL" id="KN832983">
    <property type="protein sequence ID" value="KIM86168.1"/>
    <property type="molecule type" value="Genomic_DNA"/>
</dbReference>
<protein>
    <submittedName>
        <fullName evidence="1">Uncharacterized protein</fullName>
    </submittedName>
</protein>
<evidence type="ECO:0000313" key="1">
    <source>
        <dbReference type="EMBL" id="KIM86168.1"/>
    </source>
</evidence>
<keyword evidence="2" id="KW-1185">Reference proteome</keyword>
<accession>A0A0C3BIP0</accession>
<reference evidence="2" key="2">
    <citation type="submission" date="2015-01" db="EMBL/GenBank/DDBJ databases">
        <title>Evolutionary Origins and Diversification of the Mycorrhizal Mutualists.</title>
        <authorList>
            <consortium name="DOE Joint Genome Institute"/>
            <consortium name="Mycorrhizal Genomics Consortium"/>
            <person name="Kohler A."/>
            <person name="Kuo A."/>
            <person name="Nagy L.G."/>
            <person name="Floudas D."/>
            <person name="Copeland A."/>
            <person name="Barry K.W."/>
            <person name="Cichocki N."/>
            <person name="Veneault-Fourrey C."/>
            <person name="LaButti K."/>
            <person name="Lindquist E.A."/>
            <person name="Lipzen A."/>
            <person name="Lundell T."/>
            <person name="Morin E."/>
            <person name="Murat C."/>
            <person name="Riley R."/>
            <person name="Ohm R."/>
            <person name="Sun H."/>
            <person name="Tunlid A."/>
            <person name="Henrissat B."/>
            <person name="Grigoriev I.V."/>
            <person name="Hibbett D.S."/>
            <person name="Martin F."/>
        </authorList>
    </citation>
    <scope>NUCLEOTIDE SEQUENCE [LARGE SCALE GENOMIC DNA]</scope>
    <source>
        <strain evidence="2">F 1598</strain>
    </source>
</reference>
<gene>
    <name evidence="1" type="ORF">PILCRDRAFT_816721</name>
</gene>
<dbReference type="AlphaFoldDB" id="A0A0C3BIP0"/>
<organism evidence="1 2">
    <name type="scientific">Piloderma croceum (strain F 1598)</name>
    <dbReference type="NCBI Taxonomy" id="765440"/>
    <lineage>
        <taxon>Eukaryota</taxon>
        <taxon>Fungi</taxon>
        <taxon>Dikarya</taxon>
        <taxon>Basidiomycota</taxon>
        <taxon>Agaricomycotina</taxon>
        <taxon>Agaricomycetes</taxon>
        <taxon>Agaricomycetidae</taxon>
        <taxon>Atheliales</taxon>
        <taxon>Atheliaceae</taxon>
        <taxon>Piloderma</taxon>
    </lineage>
</organism>
<reference evidence="1 2" key="1">
    <citation type="submission" date="2014-04" db="EMBL/GenBank/DDBJ databases">
        <authorList>
            <consortium name="DOE Joint Genome Institute"/>
            <person name="Kuo A."/>
            <person name="Tarkka M."/>
            <person name="Buscot F."/>
            <person name="Kohler A."/>
            <person name="Nagy L.G."/>
            <person name="Floudas D."/>
            <person name="Copeland A."/>
            <person name="Barry K.W."/>
            <person name="Cichocki N."/>
            <person name="Veneault-Fourrey C."/>
            <person name="LaButti K."/>
            <person name="Lindquist E.A."/>
            <person name="Lipzen A."/>
            <person name="Lundell T."/>
            <person name="Morin E."/>
            <person name="Murat C."/>
            <person name="Sun H."/>
            <person name="Tunlid A."/>
            <person name="Henrissat B."/>
            <person name="Grigoriev I.V."/>
            <person name="Hibbett D.S."/>
            <person name="Martin F."/>
            <person name="Nordberg H.P."/>
            <person name="Cantor M.N."/>
            <person name="Hua S.X."/>
        </authorList>
    </citation>
    <scope>NUCLEOTIDE SEQUENCE [LARGE SCALE GENOMIC DNA]</scope>
    <source>
        <strain evidence="1 2">F 1598</strain>
    </source>
</reference>